<evidence type="ECO:0000256" key="2">
    <source>
        <dbReference type="PROSITE-ProRule" id="PRU01161"/>
    </source>
</evidence>
<sequence>MRFTIGRGRLHGVSEMARNGEDVFGIALVMAGAVSAGAYTAGVVDFLFEALDAWERRKRSGADTPHHRVELRVLTGASAGAVTAAVLASALRDRGYPDPEAKTPSPLHRTWVELIDLGGLLGDGDLKARPEIRSLLNASCLDEIATEVMGRQPSTRSAQDWPAYVANPLQLYLTVTNLRGVPYSIYFQGETGSAYGMSLHADYMHFSLSPTGQTVSTAIPLGLADGLTGPWAELKDSALASAAFPVGLAARTLTRTGTLAYDSRLWPIPTAGPAKPEEPCVCQEEKTIAPAWPSPWPAQQPRGRWHYQFVNVDGGVANNEPFELARRCLAGQDGRNPRDAKEANRAVVMVDPFPSEAAVEFDYRAEEREGLFAVLPALLGAVTAQMRFKTEELELARSPEVFSRFIIAPTRWENAGGVQRRARFALAGGGLGGFAGFLAQPYRQHDYQLGRRNCQQFLRQHFLLDERNPLFRSWPEALRARFRSAGEGRSYLPIIPLFGTCAEDIPEPPWPQGKLGDIEVLRKRITARAEALVRAFTDTRVSSGWDRFLLKTGWRIMQWRKRLFGQDMVDPLIEAIQNDLRKRELL</sequence>
<feature type="short sequence motif" description="DGA/G" evidence="2">
    <location>
        <begin position="313"/>
        <end position="315"/>
    </location>
</feature>
<feature type="domain" description="PNPLA" evidence="4">
    <location>
        <begin position="28"/>
        <end position="326"/>
    </location>
</feature>
<dbReference type="InterPro" id="IPR002641">
    <property type="entry name" value="PNPLA_dom"/>
</dbReference>
<dbReference type="Pfam" id="PF01734">
    <property type="entry name" value="Patatin"/>
    <property type="match status" value="1"/>
</dbReference>
<dbReference type="PROSITE" id="PS51635">
    <property type="entry name" value="PNPLA"/>
    <property type="match status" value="1"/>
</dbReference>
<keyword evidence="1 2" id="KW-0443">Lipid metabolism</keyword>
<feature type="transmembrane region" description="Helical" evidence="3">
    <location>
        <begin position="23"/>
        <end position="48"/>
    </location>
</feature>
<keyword evidence="3" id="KW-1133">Transmembrane helix</keyword>
<evidence type="ECO:0000256" key="3">
    <source>
        <dbReference type="SAM" id="Phobius"/>
    </source>
</evidence>
<feature type="active site" description="Nucleophile" evidence="2">
    <location>
        <position position="78"/>
    </location>
</feature>
<keyword evidence="3" id="KW-0812">Transmembrane</keyword>
<keyword evidence="3" id="KW-0472">Membrane</keyword>
<gene>
    <name evidence="5" type="ORF">MECH1_V1_1524</name>
</gene>
<dbReference type="SUPFAM" id="SSF52151">
    <property type="entry name" value="FabD/lysophospholipase-like"/>
    <property type="match status" value="1"/>
</dbReference>
<comment type="caution">
    <text evidence="2">Lacks conserved residue(s) required for the propagation of feature annotation.</text>
</comment>
<reference evidence="5 6" key="1">
    <citation type="submission" date="2024-04" db="EMBL/GenBank/DDBJ databases">
        <authorList>
            <person name="Cremers G."/>
        </authorList>
    </citation>
    <scope>NUCLEOTIDE SEQUENCE [LARGE SCALE GENOMIC DNA]</scope>
    <source>
        <strain evidence="5">MeCH1-AG</strain>
    </source>
</reference>
<evidence type="ECO:0000313" key="6">
    <source>
        <dbReference type="Proteomes" id="UP001497493"/>
    </source>
</evidence>
<protein>
    <recommendedName>
        <fullName evidence="4">PNPLA domain-containing protein</fullName>
    </recommendedName>
</protein>
<dbReference type="RefSeq" id="WP_348759790.1">
    <property type="nucleotide sequence ID" value="NZ_OZ026884.1"/>
</dbReference>
<keyword evidence="6" id="KW-1185">Reference proteome</keyword>
<dbReference type="Proteomes" id="UP001497493">
    <property type="component" value="Chromosome"/>
</dbReference>
<keyword evidence="2" id="KW-0442">Lipid degradation</keyword>
<organism evidence="5 6">
    <name type="scientific">Candidatus Methylocalor cossyra</name>
    <dbReference type="NCBI Taxonomy" id="3108543"/>
    <lineage>
        <taxon>Bacteria</taxon>
        <taxon>Pseudomonadati</taxon>
        <taxon>Pseudomonadota</taxon>
        <taxon>Gammaproteobacteria</taxon>
        <taxon>Methylococcales</taxon>
        <taxon>Methylococcaceae</taxon>
        <taxon>Candidatus Methylocalor</taxon>
    </lineage>
</organism>
<proteinExistence type="predicted"/>
<dbReference type="EMBL" id="OZ026884">
    <property type="protein sequence ID" value="CAL1240300.1"/>
    <property type="molecule type" value="Genomic_DNA"/>
</dbReference>
<name>A0ABM9NI53_9GAMM</name>
<evidence type="ECO:0000259" key="4">
    <source>
        <dbReference type="PROSITE" id="PS51635"/>
    </source>
</evidence>
<feature type="active site" description="Proton acceptor" evidence="2">
    <location>
        <position position="313"/>
    </location>
</feature>
<feature type="short sequence motif" description="GXSXG" evidence="2">
    <location>
        <begin position="76"/>
        <end position="80"/>
    </location>
</feature>
<evidence type="ECO:0000313" key="5">
    <source>
        <dbReference type="EMBL" id="CAL1240300.1"/>
    </source>
</evidence>
<keyword evidence="2" id="KW-0378">Hydrolase</keyword>
<dbReference type="InterPro" id="IPR016035">
    <property type="entry name" value="Acyl_Trfase/lysoPLipase"/>
</dbReference>
<evidence type="ECO:0000256" key="1">
    <source>
        <dbReference type="ARBA" id="ARBA00023098"/>
    </source>
</evidence>
<accession>A0ABM9NI53</accession>